<dbReference type="CDD" id="cd00063">
    <property type="entry name" value="FN3"/>
    <property type="match status" value="1"/>
</dbReference>
<evidence type="ECO:0000256" key="1">
    <source>
        <dbReference type="ARBA" id="ARBA00000798"/>
    </source>
</evidence>
<keyword evidence="7" id="KW-0732">Signal</keyword>
<dbReference type="Pfam" id="PF16656">
    <property type="entry name" value="Pur_ac_phosph_N"/>
    <property type="match status" value="1"/>
</dbReference>
<dbReference type="InterPro" id="IPR003961">
    <property type="entry name" value="FN3_dom"/>
</dbReference>
<feature type="domain" description="PLD phosphodiesterase" evidence="8">
    <location>
        <begin position="594"/>
        <end position="627"/>
    </location>
</feature>
<feature type="signal peptide" evidence="7">
    <location>
        <begin position="1"/>
        <end position="21"/>
    </location>
</feature>
<evidence type="ECO:0000256" key="6">
    <source>
        <dbReference type="ARBA" id="ARBA00023098"/>
    </source>
</evidence>
<dbReference type="PANTHER" id="PTHR43856:SF1">
    <property type="entry name" value="MITOCHONDRIAL CARDIOLIPIN HYDROLASE"/>
    <property type="match status" value="1"/>
</dbReference>
<feature type="domain" description="Fibronectin type-III" evidence="9">
    <location>
        <begin position="225"/>
        <end position="313"/>
    </location>
</feature>
<dbReference type="Gene3D" id="3.30.870.10">
    <property type="entry name" value="Endonuclease Chain A"/>
    <property type="match status" value="2"/>
</dbReference>
<reference evidence="11" key="1">
    <citation type="journal article" date="2019" name="Int. J. Syst. Evol. Microbiol.">
        <title>The Global Catalogue of Microorganisms (GCM) 10K type strain sequencing project: providing services to taxonomists for standard genome sequencing and annotation.</title>
        <authorList>
            <consortium name="The Broad Institute Genomics Platform"/>
            <consortium name="The Broad Institute Genome Sequencing Center for Infectious Disease"/>
            <person name="Wu L."/>
            <person name="Ma J."/>
        </authorList>
    </citation>
    <scope>NUCLEOTIDE SEQUENCE [LARGE SCALE GENOMIC DNA]</scope>
    <source>
        <strain evidence="11">KACC 12602</strain>
    </source>
</reference>
<dbReference type="Pfam" id="PF18962">
    <property type="entry name" value="Por_Secre_tail"/>
    <property type="match status" value="1"/>
</dbReference>
<comment type="catalytic activity">
    <reaction evidence="1">
        <text>a 1,2-diacyl-sn-glycero-3-phosphocholine + H2O = a 1,2-diacyl-sn-glycero-3-phosphate + choline + H(+)</text>
        <dbReference type="Rhea" id="RHEA:14445"/>
        <dbReference type="ChEBI" id="CHEBI:15354"/>
        <dbReference type="ChEBI" id="CHEBI:15377"/>
        <dbReference type="ChEBI" id="CHEBI:15378"/>
        <dbReference type="ChEBI" id="CHEBI:57643"/>
        <dbReference type="ChEBI" id="CHEBI:58608"/>
        <dbReference type="EC" id="3.1.4.4"/>
    </reaction>
</comment>
<dbReference type="Proteomes" id="UP001596161">
    <property type="component" value="Unassembled WGS sequence"/>
</dbReference>
<evidence type="ECO:0000259" key="8">
    <source>
        <dbReference type="PROSITE" id="PS50035"/>
    </source>
</evidence>
<proteinExistence type="inferred from homology"/>
<dbReference type="PROSITE" id="PS50035">
    <property type="entry name" value="PLD"/>
    <property type="match status" value="2"/>
</dbReference>
<dbReference type="Pfam" id="PF13091">
    <property type="entry name" value="PLDc_2"/>
    <property type="match status" value="2"/>
</dbReference>
<dbReference type="PANTHER" id="PTHR43856">
    <property type="entry name" value="CARDIOLIPIN HYDROLASE"/>
    <property type="match status" value="1"/>
</dbReference>
<evidence type="ECO:0000313" key="11">
    <source>
        <dbReference type="Proteomes" id="UP001596161"/>
    </source>
</evidence>
<name>A0ABW0E7L1_9BACT</name>
<dbReference type="RefSeq" id="WP_378016267.1">
    <property type="nucleotide sequence ID" value="NZ_JBHSKT010000002.1"/>
</dbReference>
<dbReference type="SMART" id="SM00060">
    <property type="entry name" value="FN3"/>
    <property type="match status" value="1"/>
</dbReference>
<dbReference type="Gene3D" id="2.60.40.3080">
    <property type="match status" value="1"/>
</dbReference>
<accession>A0ABW0E7L1</accession>
<feature type="chain" id="PRO_5046556936" description="phospholipase D" evidence="7">
    <location>
        <begin position="22"/>
        <end position="761"/>
    </location>
</feature>
<keyword evidence="11" id="KW-1185">Reference proteome</keyword>
<evidence type="ECO:0000256" key="2">
    <source>
        <dbReference type="ARBA" id="ARBA00008664"/>
    </source>
</evidence>
<evidence type="ECO:0000259" key="9">
    <source>
        <dbReference type="PROSITE" id="PS50853"/>
    </source>
</evidence>
<evidence type="ECO:0000256" key="5">
    <source>
        <dbReference type="ARBA" id="ARBA00022963"/>
    </source>
</evidence>
<comment type="caution">
    <text evidence="10">The sequence shown here is derived from an EMBL/GenBank/DDBJ whole genome shotgun (WGS) entry which is preliminary data.</text>
</comment>
<dbReference type="InterPro" id="IPR026444">
    <property type="entry name" value="Secre_tail"/>
</dbReference>
<evidence type="ECO:0000256" key="7">
    <source>
        <dbReference type="SAM" id="SignalP"/>
    </source>
</evidence>
<dbReference type="PROSITE" id="PS50853">
    <property type="entry name" value="FN3"/>
    <property type="match status" value="1"/>
</dbReference>
<dbReference type="InterPro" id="IPR051406">
    <property type="entry name" value="PLD_domain"/>
</dbReference>
<dbReference type="Gene3D" id="2.60.40.380">
    <property type="entry name" value="Purple acid phosphatase-like, N-terminal"/>
    <property type="match status" value="1"/>
</dbReference>
<keyword evidence="6" id="KW-0443">Lipid metabolism</keyword>
<evidence type="ECO:0000256" key="4">
    <source>
        <dbReference type="ARBA" id="ARBA00022801"/>
    </source>
</evidence>
<dbReference type="SUPFAM" id="SSF49363">
    <property type="entry name" value="Purple acid phosphatase, N-terminal domain"/>
    <property type="match status" value="1"/>
</dbReference>
<dbReference type="InterPro" id="IPR008963">
    <property type="entry name" value="Purple_acid_Pase-like_N"/>
</dbReference>
<organism evidence="10 11">
    <name type="scientific">Adhaeribacter terreus</name>
    <dbReference type="NCBI Taxonomy" id="529703"/>
    <lineage>
        <taxon>Bacteria</taxon>
        <taxon>Pseudomonadati</taxon>
        <taxon>Bacteroidota</taxon>
        <taxon>Cytophagia</taxon>
        <taxon>Cytophagales</taxon>
        <taxon>Hymenobacteraceae</taxon>
        <taxon>Adhaeribacter</taxon>
    </lineage>
</organism>
<dbReference type="InterPro" id="IPR025202">
    <property type="entry name" value="PLD-like_dom"/>
</dbReference>
<protein>
    <recommendedName>
        <fullName evidence="3">phospholipase D</fullName>
        <ecNumber evidence="3">3.1.4.4</ecNumber>
    </recommendedName>
</protein>
<dbReference type="SUPFAM" id="SSF56024">
    <property type="entry name" value="Phospholipase D/nuclease"/>
    <property type="match status" value="2"/>
</dbReference>
<dbReference type="NCBIfam" id="TIGR04183">
    <property type="entry name" value="Por_Secre_tail"/>
    <property type="match status" value="1"/>
</dbReference>
<evidence type="ECO:0000256" key="3">
    <source>
        <dbReference type="ARBA" id="ARBA00012027"/>
    </source>
</evidence>
<keyword evidence="5" id="KW-0442">Lipid degradation</keyword>
<gene>
    <name evidence="10" type="ORF">ACFPIB_04645</name>
</gene>
<keyword evidence="4" id="KW-0378">Hydrolase</keyword>
<evidence type="ECO:0000313" key="10">
    <source>
        <dbReference type="EMBL" id="MFC5269887.1"/>
    </source>
</evidence>
<dbReference type="EC" id="3.1.4.4" evidence="3"/>
<dbReference type="SMART" id="SM00155">
    <property type="entry name" value="PLDc"/>
    <property type="match status" value="2"/>
</dbReference>
<comment type="similarity">
    <text evidence="2">Belongs to the phospholipase D family.</text>
</comment>
<dbReference type="EMBL" id="JBHSKT010000002">
    <property type="protein sequence ID" value="MFC5269887.1"/>
    <property type="molecule type" value="Genomic_DNA"/>
</dbReference>
<sequence length="761" mass="81523">MKKLLSLVVLAAFGFVSESQAQSSIAAARTQAVNSTVTVRGIVTNGSELGPIRYLQDNVAGIAAYSSTMMGNVVPGDSVEVIGTLKDYNGLLEIDPVTSVNIIARNKTIPAPVVFTAANSVNAFAEQYEGRLVTITGNSTITSAAGGAVTTFAGNTNYRLNNNNNTLVRTSTYSTGATGIVGKPAPTTTFGLTGIMSQFAPSGSGGYQLLPRLYSDFDLGNTPNLVEATKPINITQTGFTVTFKTQNSGTSKVEYGTSPTALNQTANNTTSTTLHSIALSGLQPATVYYVQVTATNATGSSVSNIVPMITASNSSGTMKAYFNRPVNNAYGPANNTATTLTNAIDDTLIAYINRAQQTIDFTMYSFDNANLSNLTTALNNAKNRGVIVRVISETGNANTALNTLASGIPVVKRTTARGIMHNKFVVIDANSSNPNKPIVWTGSTNYTDNQVMTDPNSVIVIQDQSLAKVYKMEFDEMFGNGTLNGGVFGPAKTDNTPHHFNIGGVPVQLYFSPTDNVNARIIETINTADNDLHIATMLITRTDLANAIKNLIVANPNMTNFTEVLMNDTSSVASSTPYAIMKGVLGNRLLIDNNFGIMHHKYMIADVGAKNSDPQLLVGSHNWSGGADTENDENTLIIHKWELANQFYQEFASRFNGQNAGVTAFNFFLLGLKDDLKAEVKTVKVYPNPNAGRFHVSVTEKNISQVNITLTDVTGNTVYEMSQKVNGAQDINIETDNLPKGMYNLQLRSEKSTQISKVVIY</sequence>
<feature type="domain" description="PLD phosphodiesterase" evidence="8">
    <location>
        <begin position="416"/>
        <end position="450"/>
    </location>
</feature>
<dbReference type="InterPro" id="IPR015914">
    <property type="entry name" value="PAPs_N"/>
</dbReference>
<dbReference type="InterPro" id="IPR001736">
    <property type="entry name" value="PLipase_D/transphosphatidylase"/>
</dbReference>